<keyword evidence="4" id="KW-1185">Reference proteome</keyword>
<dbReference type="AlphaFoldDB" id="A0ABD2EGD6"/>
<comment type="caution">
    <text evidence="3">The sequence shown here is derived from an EMBL/GenBank/DDBJ whole genome shotgun (WGS) entry which is preliminary data.</text>
</comment>
<dbReference type="InterPro" id="IPR032675">
    <property type="entry name" value="LRR_dom_sf"/>
</dbReference>
<sequence>MTQLKELDISNNAIREIPRNIGELRNLVSLHAHNNQINYLPPSFLSLNDLRQLNLS</sequence>
<dbReference type="Proteomes" id="UP001610411">
    <property type="component" value="Unassembled WGS sequence"/>
</dbReference>
<evidence type="ECO:0000313" key="4">
    <source>
        <dbReference type="Proteomes" id="UP001610411"/>
    </source>
</evidence>
<dbReference type="PANTHER" id="PTHR48051">
    <property type="match status" value="1"/>
</dbReference>
<name>A0ABD2EGD6_DAUMA</name>
<proteinExistence type="predicted"/>
<dbReference type="PANTHER" id="PTHR48051:SF1">
    <property type="entry name" value="RAS SUPPRESSOR PROTEIN 1"/>
    <property type="match status" value="1"/>
</dbReference>
<reference evidence="3 4" key="1">
    <citation type="journal article" date="2024" name="G3 (Bethesda)">
        <title>A hybrid genome assembly of the endangered aye-aye (Daubentonia madagascariensis).</title>
        <authorList>
            <person name="Versoza C.J."/>
            <person name="Pfeifer S.P."/>
        </authorList>
    </citation>
    <scope>NUCLEOTIDE SEQUENCE [LARGE SCALE GENOMIC DNA]</scope>
    <source>
        <strain evidence="3">6821</strain>
    </source>
</reference>
<keyword evidence="1" id="KW-0433">Leucine-rich repeat</keyword>
<dbReference type="SMART" id="SM00369">
    <property type="entry name" value="LRR_TYP"/>
    <property type="match status" value="2"/>
</dbReference>
<dbReference type="InterPro" id="IPR001611">
    <property type="entry name" value="Leu-rich_rpt"/>
</dbReference>
<feature type="non-terminal residue" evidence="3">
    <location>
        <position position="56"/>
    </location>
</feature>
<evidence type="ECO:0000313" key="3">
    <source>
        <dbReference type="EMBL" id="KAL2777391.1"/>
    </source>
</evidence>
<evidence type="ECO:0000256" key="1">
    <source>
        <dbReference type="ARBA" id="ARBA00022614"/>
    </source>
</evidence>
<dbReference type="PROSITE" id="PS51450">
    <property type="entry name" value="LRR"/>
    <property type="match status" value="1"/>
</dbReference>
<keyword evidence="2" id="KW-0677">Repeat</keyword>
<dbReference type="SUPFAM" id="SSF52075">
    <property type="entry name" value="Outer arm dynein light chain 1"/>
    <property type="match status" value="1"/>
</dbReference>
<evidence type="ECO:0000256" key="2">
    <source>
        <dbReference type="ARBA" id="ARBA00022737"/>
    </source>
</evidence>
<organism evidence="3 4">
    <name type="scientific">Daubentonia madagascariensis</name>
    <name type="common">Aye-aye</name>
    <name type="synonym">Sciurus madagascariensis</name>
    <dbReference type="NCBI Taxonomy" id="31869"/>
    <lineage>
        <taxon>Eukaryota</taxon>
        <taxon>Metazoa</taxon>
        <taxon>Chordata</taxon>
        <taxon>Craniata</taxon>
        <taxon>Vertebrata</taxon>
        <taxon>Euteleostomi</taxon>
        <taxon>Mammalia</taxon>
        <taxon>Eutheria</taxon>
        <taxon>Euarchontoglires</taxon>
        <taxon>Primates</taxon>
        <taxon>Strepsirrhini</taxon>
        <taxon>Chiromyiformes</taxon>
        <taxon>Daubentoniidae</taxon>
        <taxon>Daubentonia</taxon>
    </lineage>
</organism>
<accession>A0ABD2EGD6</accession>
<dbReference type="InterPro" id="IPR050216">
    <property type="entry name" value="LRR_domain-containing"/>
</dbReference>
<gene>
    <name evidence="3" type="ORF">WCI35_015468</name>
</gene>
<dbReference type="Pfam" id="PF13855">
    <property type="entry name" value="LRR_8"/>
    <property type="match status" value="1"/>
</dbReference>
<dbReference type="EMBL" id="JBFSEQ010000005">
    <property type="protein sequence ID" value="KAL2777391.1"/>
    <property type="molecule type" value="Genomic_DNA"/>
</dbReference>
<protein>
    <submittedName>
        <fullName evidence="3">Leucine-rich repeat and death domain-containing protein 1 isoform 2</fullName>
    </submittedName>
</protein>
<dbReference type="Gene3D" id="3.80.10.10">
    <property type="entry name" value="Ribonuclease Inhibitor"/>
    <property type="match status" value="1"/>
</dbReference>
<dbReference type="InterPro" id="IPR003591">
    <property type="entry name" value="Leu-rich_rpt_typical-subtyp"/>
</dbReference>